<feature type="chain" id="PRO_5038765203" evidence="1">
    <location>
        <begin position="38"/>
        <end position="643"/>
    </location>
</feature>
<dbReference type="AlphaFoldDB" id="A0A6N9YQG5"/>
<evidence type="ECO:0000313" key="3">
    <source>
        <dbReference type="EMBL" id="NED97214.1"/>
    </source>
</evidence>
<dbReference type="EMBL" id="JAAGOB010000010">
    <property type="protein sequence ID" value="NED97214.1"/>
    <property type="molecule type" value="Genomic_DNA"/>
</dbReference>
<evidence type="ECO:0000259" key="2">
    <source>
        <dbReference type="PROSITE" id="PS51841"/>
    </source>
</evidence>
<dbReference type="PROSITE" id="PS51841">
    <property type="entry name" value="LTD"/>
    <property type="match status" value="1"/>
</dbReference>
<protein>
    <submittedName>
        <fullName evidence="3">Lamin tail domain-containing protein</fullName>
    </submittedName>
</protein>
<name>A0A6N9YQG5_9ACTN</name>
<proteinExistence type="predicted"/>
<dbReference type="SUPFAM" id="SSF74853">
    <property type="entry name" value="Lamin A/C globular tail domain"/>
    <property type="match status" value="1"/>
</dbReference>
<dbReference type="Proteomes" id="UP000469185">
    <property type="component" value="Unassembled WGS sequence"/>
</dbReference>
<accession>A0A6N9YQG5</accession>
<evidence type="ECO:0000313" key="4">
    <source>
        <dbReference type="Proteomes" id="UP000469185"/>
    </source>
</evidence>
<gene>
    <name evidence="3" type="ORF">G1H11_18095</name>
</gene>
<keyword evidence="4" id="KW-1185">Reference proteome</keyword>
<keyword evidence="1" id="KW-0732">Signal</keyword>
<dbReference type="RefSeq" id="WP_163820000.1">
    <property type="nucleotide sequence ID" value="NZ_JAAGOB010000010.1"/>
</dbReference>
<dbReference type="InterPro" id="IPR036415">
    <property type="entry name" value="Lamin_tail_dom_sf"/>
</dbReference>
<organism evidence="3 4">
    <name type="scientific">Phytoactinopolyspora alkaliphila</name>
    <dbReference type="NCBI Taxonomy" id="1783498"/>
    <lineage>
        <taxon>Bacteria</taxon>
        <taxon>Bacillati</taxon>
        <taxon>Actinomycetota</taxon>
        <taxon>Actinomycetes</taxon>
        <taxon>Jiangellales</taxon>
        <taxon>Jiangellaceae</taxon>
        <taxon>Phytoactinopolyspora</taxon>
    </lineage>
</organism>
<reference evidence="3 4" key="1">
    <citation type="submission" date="2020-02" db="EMBL/GenBank/DDBJ databases">
        <authorList>
            <person name="Li X.-J."/>
            <person name="Feng X.-M."/>
        </authorList>
    </citation>
    <scope>NUCLEOTIDE SEQUENCE [LARGE SCALE GENOMIC DNA]</scope>
    <source>
        <strain evidence="3 4">CGMCC 4.7225</strain>
    </source>
</reference>
<dbReference type="InterPro" id="IPR001322">
    <property type="entry name" value="Lamin_tail_dom"/>
</dbReference>
<sequence length="643" mass="68157">MCDDARLKAVGWIGHWRRLLSVAVISALLVGSGAASAGATEEPGDGPPVVVDVGNECVYAPTPAGQNTNRLRIVLGAGHVYDVSVDGAPVQPNDGDAFDTTAADADTAFFHDVPVVSASQPNTVVISHEATQLHESTVRSGDCYQQATTLTITKSSGQIESGESVVIGGVLRTTENTPVAGATVKLERRLSGGSWSSAGTTTSSGTGQISLANTPARAADYRWVYAGTGRFASKTSTVTSVAVQQPTTLAITSSASKIKRGESITVSGELRTSSGAVVKNEPVVFQRRFVGASSWTTAGSVDTNSSGKVSFTAKPTRDTQYRLQHRPTSAYGASEATTTVRVQQPTALTISRSTSTLTAGKLATISGRLRTGDGSNVKDRSVTLQRRFVGSSSWTTVTSTKSSSTGRVSFTVKPTRHTEYRLRHSSTTSFGASTSAITKLSVRPAFTLSNSRLAGLLGRTTTLKGSVSPSYSTQKIQLQQLVSGSWRTVQTKKPTSSGTYSFSVKPSSTGSRSYRVRIPATSRHLSVTSSTKKIVRYSAKITSILYDAPGDDRYNLNGEYMVVKNTGSVTINLKDWVVDATPQRRALPSYTLKPGASVRIHTGSGKQSSGRIYLGYKAPIWNNDGDTGRLYDPYGSRASTYTY</sequence>
<dbReference type="Pfam" id="PF00932">
    <property type="entry name" value="LTD"/>
    <property type="match status" value="1"/>
</dbReference>
<comment type="caution">
    <text evidence="3">The sequence shown here is derived from an EMBL/GenBank/DDBJ whole genome shotgun (WGS) entry which is preliminary data.</text>
</comment>
<evidence type="ECO:0000256" key="1">
    <source>
        <dbReference type="SAM" id="SignalP"/>
    </source>
</evidence>
<dbReference type="Gene3D" id="2.60.40.1260">
    <property type="entry name" value="Lamin Tail domain"/>
    <property type="match status" value="1"/>
</dbReference>
<feature type="domain" description="LTD" evidence="2">
    <location>
        <begin position="523"/>
        <end position="643"/>
    </location>
</feature>
<feature type="signal peptide" evidence="1">
    <location>
        <begin position="1"/>
        <end position="37"/>
    </location>
</feature>